<dbReference type="NCBIfam" id="TIGR01428">
    <property type="entry name" value="HAD_type_II"/>
    <property type="match status" value="1"/>
</dbReference>
<keyword evidence="4" id="KW-1185">Reference proteome</keyword>
<dbReference type="Gene3D" id="1.10.150.240">
    <property type="entry name" value="Putative phosphatase, domain 2"/>
    <property type="match status" value="1"/>
</dbReference>
<evidence type="ECO:0000256" key="2">
    <source>
        <dbReference type="ARBA" id="ARBA00022801"/>
    </source>
</evidence>
<dbReference type="InterPro" id="IPR023198">
    <property type="entry name" value="PGP-like_dom2"/>
</dbReference>
<reference evidence="3 4" key="1">
    <citation type="journal article" date="2019" name="Int. J. Syst. Evol. Microbiol.">
        <title>The Global Catalogue of Microorganisms (GCM) 10K type strain sequencing project: providing services to taxonomists for standard genome sequencing and annotation.</title>
        <authorList>
            <consortium name="The Broad Institute Genomics Platform"/>
            <consortium name="The Broad Institute Genome Sequencing Center for Infectious Disease"/>
            <person name="Wu L."/>
            <person name="Ma J."/>
        </authorList>
    </citation>
    <scope>NUCLEOTIDE SEQUENCE [LARGE SCALE GENOMIC DNA]</scope>
    <source>
        <strain evidence="3 4">JCM 16259</strain>
    </source>
</reference>
<dbReference type="EMBL" id="BAAARE010000001">
    <property type="protein sequence ID" value="GAA2468095.1"/>
    <property type="molecule type" value="Genomic_DNA"/>
</dbReference>
<comment type="caution">
    <text evidence="3">The sequence shown here is derived from an EMBL/GenBank/DDBJ whole genome shotgun (WGS) entry which is preliminary data.</text>
</comment>
<evidence type="ECO:0000256" key="1">
    <source>
        <dbReference type="ARBA" id="ARBA00008106"/>
    </source>
</evidence>
<name>A0ABN3KNK4_9MICO</name>
<evidence type="ECO:0000313" key="4">
    <source>
        <dbReference type="Proteomes" id="UP001500730"/>
    </source>
</evidence>
<dbReference type="Proteomes" id="UP001500730">
    <property type="component" value="Unassembled WGS sequence"/>
</dbReference>
<dbReference type="PANTHER" id="PTHR43316">
    <property type="entry name" value="HYDROLASE, HALOACID DELAHOGENASE-RELATED"/>
    <property type="match status" value="1"/>
</dbReference>
<organism evidence="3 4">
    <name type="scientific">Terrabacter carboxydivorans</name>
    <dbReference type="NCBI Taxonomy" id="619730"/>
    <lineage>
        <taxon>Bacteria</taxon>
        <taxon>Bacillati</taxon>
        <taxon>Actinomycetota</taxon>
        <taxon>Actinomycetes</taxon>
        <taxon>Micrococcales</taxon>
        <taxon>Intrasporangiaceae</taxon>
        <taxon>Terrabacter</taxon>
    </lineage>
</organism>
<dbReference type="InterPro" id="IPR036412">
    <property type="entry name" value="HAD-like_sf"/>
</dbReference>
<keyword evidence="2" id="KW-0378">Hydrolase</keyword>
<dbReference type="PRINTS" id="PR00413">
    <property type="entry name" value="HADHALOGNASE"/>
</dbReference>
<dbReference type="InterPro" id="IPR006328">
    <property type="entry name" value="2-HAD"/>
</dbReference>
<proteinExistence type="inferred from homology"/>
<dbReference type="InterPro" id="IPR051540">
    <property type="entry name" value="S-2-haloacid_dehalogenase"/>
</dbReference>
<dbReference type="PANTHER" id="PTHR43316:SF3">
    <property type="entry name" value="HALOACID DEHALOGENASE, TYPE II (AFU_ORTHOLOGUE AFUA_2G07750)-RELATED"/>
    <property type="match status" value="1"/>
</dbReference>
<dbReference type="InterPro" id="IPR023214">
    <property type="entry name" value="HAD_sf"/>
</dbReference>
<accession>A0ABN3KNK4</accession>
<evidence type="ECO:0000313" key="3">
    <source>
        <dbReference type="EMBL" id="GAA2468095.1"/>
    </source>
</evidence>
<dbReference type="Pfam" id="PF00702">
    <property type="entry name" value="Hydrolase"/>
    <property type="match status" value="1"/>
</dbReference>
<gene>
    <name evidence="3" type="ORF">GCM10009858_01650</name>
</gene>
<dbReference type="SFLD" id="SFLDG01129">
    <property type="entry name" value="C1.5:_HAD__Beta-PGM__Phosphata"/>
    <property type="match status" value="1"/>
</dbReference>
<protein>
    <submittedName>
        <fullName evidence="3">Haloacid dehalogenase type II</fullName>
    </submittedName>
</protein>
<dbReference type="InterPro" id="IPR006439">
    <property type="entry name" value="HAD-SF_hydro_IA"/>
</dbReference>
<comment type="similarity">
    <text evidence="1">Belongs to the HAD-like hydrolase superfamily. S-2-haloalkanoic acid dehalogenase family.</text>
</comment>
<sequence length="247" mass="26364">MRDAVARPGAPWGMTSATPTALERRPRLLVFDVNETLSDMTHLGDRFVEVGVPPYLAAPWFAGLLRDGFALTVTGHNPSFVDVARSSLHTVLHDKANVEAATRHIMAGFLALPLHDDVRAGVRALTALDLRLVTLSNGSADVAEGLFERGGIRDAFEQVLSVEHAPGWKPAASAYAYALGECGVAAEDAMLVAVHPWDIHGAKAAGLRAAWVDRTGAPYPETMYAADVVVRSLPELAARLEELPAAT</sequence>
<dbReference type="Gene3D" id="3.40.50.1000">
    <property type="entry name" value="HAD superfamily/HAD-like"/>
    <property type="match status" value="1"/>
</dbReference>
<dbReference type="SUPFAM" id="SSF56784">
    <property type="entry name" value="HAD-like"/>
    <property type="match status" value="1"/>
</dbReference>
<dbReference type="SFLD" id="SFLDS00003">
    <property type="entry name" value="Haloacid_Dehalogenase"/>
    <property type="match status" value="1"/>
</dbReference>